<organism evidence="2 3">
    <name type="scientific">Extremus antarcticus</name>
    <dbReference type="NCBI Taxonomy" id="702011"/>
    <lineage>
        <taxon>Eukaryota</taxon>
        <taxon>Fungi</taxon>
        <taxon>Dikarya</taxon>
        <taxon>Ascomycota</taxon>
        <taxon>Pezizomycotina</taxon>
        <taxon>Dothideomycetes</taxon>
        <taxon>Dothideomycetidae</taxon>
        <taxon>Mycosphaerellales</taxon>
        <taxon>Extremaceae</taxon>
        <taxon>Extremus</taxon>
    </lineage>
</organism>
<reference evidence="2" key="1">
    <citation type="submission" date="2023-04" db="EMBL/GenBank/DDBJ databases">
        <title>Black Yeasts Isolated from many extreme environments.</title>
        <authorList>
            <person name="Coleine C."/>
            <person name="Stajich J.E."/>
            <person name="Selbmann L."/>
        </authorList>
    </citation>
    <scope>NUCLEOTIDE SEQUENCE</scope>
    <source>
        <strain evidence="2">CCFEE 5312</strain>
    </source>
</reference>
<evidence type="ECO:0000313" key="2">
    <source>
        <dbReference type="EMBL" id="KAK3052470.1"/>
    </source>
</evidence>
<dbReference type="AlphaFoldDB" id="A0AAJ0GBS7"/>
<dbReference type="Pfam" id="PF07883">
    <property type="entry name" value="Cupin_2"/>
    <property type="match status" value="1"/>
</dbReference>
<dbReference type="EMBL" id="JAWDJX010000020">
    <property type="protein sequence ID" value="KAK3052470.1"/>
    <property type="molecule type" value="Genomic_DNA"/>
</dbReference>
<dbReference type="PANTHER" id="PTHR36156:SF2">
    <property type="entry name" value="CUPIN TYPE-2 DOMAIN-CONTAINING PROTEIN"/>
    <property type="match status" value="1"/>
</dbReference>
<feature type="domain" description="Cupin type-2" evidence="1">
    <location>
        <begin position="78"/>
        <end position="137"/>
    </location>
</feature>
<dbReference type="InterPro" id="IPR013096">
    <property type="entry name" value="Cupin_2"/>
</dbReference>
<sequence>MSHYVTTHNSSGEATFSAKISPSQAEIQTPFGTQNILFTTWNSPINLSTEADIDQYSKDRSEGLGHKICPENGSAAAIISLPPKAESPFHRTMTLDVIYILEGSLELHLDSGEKRTLKAGDSVVQRAGMHKWVNVSENDGWAKMLGFTQPVVDPVEVGGKKLGTEFVMPRQ</sequence>
<dbReference type="Proteomes" id="UP001271007">
    <property type="component" value="Unassembled WGS sequence"/>
</dbReference>
<keyword evidence="3" id="KW-1185">Reference proteome</keyword>
<dbReference type="InterPro" id="IPR047142">
    <property type="entry name" value="OryJ/VirC-like"/>
</dbReference>
<protein>
    <recommendedName>
        <fullName evidence="1">Cupin type-2 domain-containing protein</fullName>
    </recommendedName>
</protein>
<proteinExistence type="predicted"/>
<name>A0AAJ0GBS7_9PEZI</name>
<gene>
    <name evidence="2" type="ORF">LTR09_006324</name>
</gene>
<comment type="caution">
    <text evidence="2">The sequence shown here is derived from an EMBL/GenBank/DDBJ whole genome shotgun (WGS) entry which is preliminary data.</text>
</comment>
<dbReference type="InterPro" id="IPR014710">
    <property type="entry name" value="RmlC-like_jellyroll"/>
</dbReference>
<evidence type="ECO:0000259" key="1">
    <source>
        <dbReference type="Pfam" id="PF07883"/>
    </source>
</evidence>
<dbReference type="InterPro" id="IPR011051">
    <property type="entry name" value="RmlC_Cupin_sf"/>
</dbReference>
<dbReference type="Gene3D" id="2.60.120.10">
    <property type="entry name" value="Jelly Rolls"/>
    <property type="match status" value="1"/>
</dbReference>
<dbReference type="PANTHER" id="PTHR36156">
    <property type="entry name" value="SLR2101 PROTEIN"/>
    <property type="match status" value="1"/>
</dbReference>
<evidence type="ECO:0000313" key="3">
    <source>
        <dbReference type="Proteomes" id="UP001271007"/>
    </source>
</evidence>
<accession>A0AAJ0GBS7</accession>
<dbReference type="SUPFAM" id="SSF51182">
    <property type="entry name" value="RmlC-like cupins"/>
    <property type="match status" value="1"/>
</dbReference>
<dbReference type="CDD" id="cd02231">
    <property type="entry name" value="cupin_BLL6423-like"/>
    <property type="match status" value="1"/>
</dbReference>